<comment type="caution">
    <text evidence="2">The sequence shown here is derived from an EMBL/GenBank/DDBJ whole genome shotgun (WGS) entry which is preliminary data.</text>
</comment>
<accession>A0A133N9G1</accession>
<dbReference type="AlphaFoldDB" id="A0A133N9G1"/>
<proteinExistence type="predicted"/>
<dbReference type="RefSeq" id="WP_060799005.1">
    <property type="nucleotide sequence ID" value="NZ_KQ956800.1"/>
</dbReference>
<protein>
    <recommendedName>
        <fullName evidence="1">HNH nuclease domain-containing protein</fullName>
    </recommendedName>
</protein>
<organism evidence="2 3">
    <name type="scientific">Fusobacterium nucleatum</name>
    <dbReference type="NCBI Taxonomy" id="851"/>
    <lineage>
        <taxon>Bacteria</taxon>
        <taxon>Fusobacteriati</taxon>
        <taxon>Fusobacteriota</taxon>
        <taxon>Fusobacteriia</taxon>
        <taxon>Fusobacteriales</taxon>
        <taxon>Fusobacteriaceae</taxon>
        <taxon>Fusobacterium</taxon>
    </lineage>
</organism>
<dbReference type="SUPFAM" id="SSF54060">
    <property type="entry name" value="His-Me finger endonucleases"/>
    <property type="match status" value="1"/>
</dbReference>
<dbReference type="Gene3D" id="3.90.75.20">
    <property type="match status" value="1"/>
</dbReference>
<dbReference type="InterPro" id="IPR044925">
    <property type="entry name" value="His-Me_finger_sf"/>
</dbReference>
<dbReference type="EMBL" id="LRPY01000294">
    <property type="protein sequence ID" value="KXA12935.1"/>
    <property type="molecule type" value="Genomic_DNA"/>
</dbReference>
<dbReference type="Proteomes" id="UP000070401">
    <property type="component" value="Unassembled WGS sequence"/>
</dbReference>
<name>A0A133N9G1_FUSNU</name>
<evidence type="ECO:0000313" key="2">
    <source>
        <dbReference type="EMBL" id="KXA12935.1"/>
    </source>
</evidence>
<feature type="domain" description="HNH nuclease" evidence="1">
    <location>
        <begin position="120"/>
        <end position="163"/>
    </location>
</feature>
<gene>
    <name evidence="2" type="ORF">HMPREF3221_02456</name>
</gene>
<reference evidence="3" key="1">
    <citation type="submission" date="2016-01" db="EMBL/GenBank/DDBJ databases">
        <authorList>
            <person name="Mitreva M."/>
            <person name="Pepin K.H."/>
            <person name="Mihindukulasuriya K.A."/>
            <person name="Fulton R."/>
            <person name="Fronick C."/>
            <person name="O'Laughlin M."/>
            <person name="Miner T."/>
            <person name="Herter B."/>
            <person name="Rosa B.A."/>
            <person name="Cordes M."/>
            <person name="Tomlinson C."/>
            <person name="Wollam A."/>
            <person name="Palsikar V.B."/>
            <person name="Mardis E.R."/>
            <person name="Wilson R.K."/>
        </authorList>
    </citation>
    <scope>NUCLEOTIDE SEQUENCE [LARGE SCALE GENOMIC DNA]</scope>
    <source>
        <strain evidence="3">MJR7757B</strain>
    </source>
</reference>
<evidence type="ECO:0000313" key="3">
    <source>
        <dbReference type="Proteomes" id="UP000070401"/>
    </source>
</evidence>
<keyword evidence="3" id="KW-1185">Reference proteome</keyword>
<dbReference type="Pfam" id="PF13392">
    <property type="entry name" value="HNH_3"/>
    <property type="match status" value="1"/>
</dbReference>
<evidence type="ECO:0000259" key="1">
    <source>
        <dbReference type="Pfam" id="PF13392"/>
    </source>
</evidence>
<sequence>MKRKYTDDIIDFLREIAPGKTYKEIAEIFNKKYDLGMTVDKLSSLLSRKKINTGTLGRFKKNYIPWNKGKKGYMGANRTSFKKGHKPKNWRPVGSERVDADGYTLIKVSNEGSMWKRWALKHRVVWEQHHKKKIPKDSVIIFADGDKNNLSIENLICVTRNELKVLNQCRLISSVPELTKTGLNIAKIKIKLAEIRKEKKG</sequence>
<dbReference type="InterPro" id="IPR003615">
    <property type="entry name" value="HNH_nuc"/>
</dbReference>
<dbReference type="PATRIC" id="fig|851.8.peg.2490"/>